<dbReference type="PANTHER" id="PTHR43470:SF6">
    <property type="entry name" value="PHOSPHATE TRANSPORT SYSTEM PERMEASE PROTEIN PSTA"/>
    <property type="match status" value="1"/>
</dbReference>
<sequence>MSNSRKITSPTWIWLSGGMISLCIFALLGVTLLIGWQGLQYFWPASVYKFDVRNNQGEVDTFYGQIYQQSSVPTRQLIESGIDVVAPDEASQKRYLIRIGDRGNEAHDFISVLEQDLVRMTASKDLAVIERVRGSVLYGKPVSFINDGQLHSRVFDNEELRVLLELTRRQVDKILDIEKRQIGRINYLLEKVRLEERSFEQQGETIPETLKQEKEELNQQYKTLESELIKARGLLAADDLNVKNRHGEMVAVPVSLIMDVWYPNAMSTTDKVVHWLAKVKQFIVGEPRDANSEGGVFPAIFGTVLMVLLMSVLVMPLGVMAAVYLHEYAEKNWLTTTIRIAITNLAGVPSIVYGVFGLGFFVYFVGDGIDQLFYSESLPAPTFGTPGILWSSLTLALLTLPVVIVSTEEGLARIPQTVRHGSLALGATKSETLFRIVLPMATPAMMTGLILAIARAAGEVAPLMLVGVVKSAPNLPLDANFPYLHLERKFMHLGYHIYDAGFQSPNTEAARPMVYATSFLLLTVVVGLNLLAVAVRNQLREKYMALEQDI</sequence>
<dbReference type="GO" id="GO:0005886">
    <property type="term" value="C:plasma membrane"/>
    <property type="evidence" value="ECO:0007669"/>
    <property type="project" value="UniProtKB-SubCell"/>
</dbReference>
<feature type="coiled-coil region" evidence="10">
    <location>
        <begin position="207"/>
        <end position="234"/>
    </location>
</feature>
<dbReference type="EMBL" id="LYBM01000024">
    <property type="protein sequence ID" value="ODA32291.1"/>
    <property type="molecule type" value="Genomic_DNA"/>
</dbReference>
<dbReference type="SUPFAM" id="SSF161098">
    <property type="entry name" value="MetI-like"/>
    <property type="match status" value="1"/>
</dbReference>
<evidence type="ECO:0000256" key="8">
    <source>
        <dbReference type="ARBA" id="ARBA00023136"/>
    </source>
</evidence>
<feature type="transmembrane region" description="Helical" evidence="9">
    <location>
        <begin position="513"/>
        <end position="535"/>
    </location>
</feature>
<dbReference type="GO" id="GO:0005315">
    <property type="term" value="F:phosphate transmembrane transporter activity"/>
    <property type="evidence" value="ECO:0007669"/>
    <property type="project" value="InterPro"/>
</dbReference>
<evidence type="ECO:0000256" key="6">
    <source>
        <dbReference type="ARBA" id="ARBA00022692"/>
    </source>
</evidence>
<evidence type="ECO:0000259" key="11">
    <source>
        <dbReference type="PROSITE" id="PS50928"/>
    </source>
</evidence>
<feature type="transmembrane region" description="Helical" evidence="9">
    <location>
        <begin position="345"/>
        <end position="365"/>
    </location>
</feature>
<dbReference type="RefSeq" id="WP_068903047.1">
    <property type="nucleotide sequence ID" value="NZ_JBHUIF010000028.1"/>
</dbReference>
<keyword evidence="4" id="KW-0813">Transport</keyword>
<keyword evidence="7 9" id="KW-1133">Transmembrane helix</keyword>
<comment type="subcellular location">
    <subcellularLocation>
        <location evidence="9">Cell inner membrane</location>
        <topology evidence="9">Multi-pass membrane protein</topology>
    </subcellularLocation>
    <subcellularLocation>
        <location evidence="1">Cell membrane</location>
        <topology evidence="1">Multi-pass membrane protein</topology>
    </subcellularLocation>
</comment>
<dbReference type="InterPro" id="IPR000515">
    <property type="entry name" value="MetI-like"/>
</dbReference>
<dbReference type="GO" id="GO:0035435">
    <property type="term" value="P:phosphate ion transmembrane transport"/>
    <property type="evidence" value="ECO:0007669"/>
    <property type="project" value="InterPro"/>
</dbReference>
<keyword evidence="10" id="KW-0175">Coiled coil</keyword>
<evidence type="ECO:0000256" key="5">
    <source>
        <dbReference type="ARBA" id="ARBA00022475"/>
    </source>
</evidence>
<dbReference type="InterPro" id="IPR035906">
    <property type="entry name" value="MetI-like_sf"/>
</dbReference>
<feature type="transmembrane region" description="Helical" evidence="9">
    <location>
        <begin position="388"/>
        <end position="411"/>
    </location>
</feature>
<dbReference type="PANTHER" id="PTHR43470">
    <property type="entry name" value="PHOSPHATE TRANSPORT SYSTEM PERMEASE PROTEIN PSTA-RELATED"/>
    <property type="match status" value="1"/>
</dbReference>
<dbReference type="Proteomes" id="UP000094936">
    <property type="component" value="Unassembled WGS sequence"/>
</dbReference>
<dbReference type="Gene3D" id="1.10.3720.10">
    <property type="entry name" value="MetI-like"/>
    <property type="match status" value="1"/>
</dbReference>
<feature type="transmembrane region" description="Helical" evidence="9">
    <location>
        <begin position="12"/>
        <end position="36"/>
    </location>
</feature>
<keyword evidence="6 9" id="KW-0812">Transmembrane</keyword>
<dbReference type="Pfam" id="PF00528">
    <property type="entry name" value="BPD_transp_1"/>
    <property type="match status" value="1"/>
</dbReference>
<evidence type="ECO:0000256" key="3">
    <source>
        <dbReference type="ARBA" id="ARBA00016864"/>
    </source>
</evidence>
<dbReference type="CDD" id="cd06261">
    <property type="entry name" value="TM_PBP2"/>
    <property type="match status" value="1"/>
</dbReference>
<dbReference type="STRING" id="1080227.A8L45_13250"/>
<organism evidence="12 13">
    <name type="scientific">Veronia pacifica</name>
    <dbReference type="NCBI Taxonomy" id="1080227"/>
    <lineage>
        <taxon>Bacteria</taxon>
        <taxon>Pseudomonadati</taxon>
        <taxon>Pseudomonadota</taxon>
        <taxon>Gammaproteobacteria</taxon>
        <taxon>Vibrionales</taxon>
        <taxon>Vibrionaceae</taxon>
        <taxon>Veronia</taxon>
    </lineage>
</organism>
<keyword evidence="8 9" id="KW-0472">Membrane</keyword>
<comment type="caution">
    <text evidence="12">The sequence shown here is derived from an EMBL/GenBank/DDBJ whole genome shotgun (WGS) entry which is preliminary data.</text>
</comment>
<keyword evidence="13" id="KW-1185">Reference proteome</keyword>
<dbReference type="PROSITE" id="PS50928">
    <property type="entry name" value="ABC_TM1"/>
    <property type="match status" value="1"/>
</dbReference>
<evidence type="ECO:0000256" key="1">
    <source>
        <dbReference type="ARBA" id="ARBA00004651"/>
    </source>
</evidence>
<evidence type="ECO:0000313" key="13">
    <source>
        <dbReference type="Proteomes" id="UP000094936"/>
    </source>
</evidence>
<evidence type="ECO:0000256" key="9">
    <source>
        <dbReference type="RuleBase" id="RU363043"/>
    </source>
</evidence>
<evidence type="ECO:0000256" key="2">
    <source>
        <dbReference type="ARBA" id="ARBA00007069"/>
    </source>
</evidence>
<dbReference type="InterPro" id="IPR005672">
    <property type="entry name" value="Phosphate_PstA"/>
</dbReference>
<evidence type="ECO:0000313" key="12">
    <source>
        <dbReference type="EMBL" id="ODA32291.1"/>
    </source>
</evidence>
<feature type="transmembrane region" description="Helical" evidence="9">
    <location>
        <begin position="432"/>
        <end position="454"/>
    </location>
</feature>
<proteinExistence type="inferred from homology"/>
<feature type="transmembrane region" description="Helical" evidence="9">
    <location>
        <begin position="296"/>
        <end position="325"/>
    </location>
</feature>
<dbReference type="AlphaFoldDB" id="A0A1C3EGE2"/>
<accession>A0A1C3EGE2</accession>
<reference evidence="12 13" key="1">
    <citation type="submission" date="2016-05" db="EMBL/GenBank/DDBJ databases">
        <title>Genomic Taxonomy of the Vibrionaceae.</title>
        <authorList>
            <person name="Gomez-Gil B."/>
            <person name="Enciso-Ibarra J."/>
        </authorList>
    </citation>
    <scope>NUCLEOTIDE SEQUENCE [LARGE SCALE GENOMIC DNA]</scope>
    <source>
        <strain evidence="12 13">CAIM 1920</strain>
    </source>
</reference>
<name>A0A1C3EGE2_9GAMM</name>
<evidence type="ECO:0000256" key="7">
    <source>
        <dbReference type="ARBA" id="ARBA00022989"/>
    </source>
</evidence>
<keyword evidence="5 9" id="KW-1003">Cell membrane</keyword>
<evidence type="ECO:0000256" key="10">
    <source>
        <dbReference type="SAM" id="Coils"/>
    </source>
</evidence>
<protein>
    <recommendedName>
        <fullName evidence="3 9">Phosphate transport system permease protein PstA</fullName>
    </recommendedName>
</protein>
<evidence type="ECO:0000256" key="4">
    <source>
        <dbReference type="ARBA" id="ARBA00022448"/>
    </source>
</evidence>
<dbReference type="NCBIfam" id="TIGR00974">
    <property type="entry name" value="3a0107s02c"/>
    <property type="match status" value="1"/>
</dbReference>
<comment type="similarity">
    <text evidence="2 9">Belongs to the binding-protein-dependent transport system permease family. CysTW subfamily.</text>
</comment>
<feature type="domain" description="ABC transmembrane type-1" evidence="11">
    <location>
        <begin position="300"/>
        <end position="532"/>
    </location>
</feature>
<gene>
    <name evidence="12" type="ORF">A8L45_13250</name>
</gene>